<comment type="similarity">
    <text evidence="3 8">Belongs to the prokaryotic/mitochondrial release factor family.</text>
</comment>
<dbReference type="NCBIfam" id="TIGR00019">
    <property type="entry name" value="prfA"/>
    <property type="match status" value="1"/>
</dbReference>
<feature type="domain" description="Prokaryotic-type class I peptide chain release factors" evidence="10">
    <location>
        <begin position="228"/>
        <end position="244"/>
    </location>
</feature>
<organism evidence="11 12">
    <name type="scientific">Veillonella rogosae</name>
    <dbReference type="NCBI Taxonomy" id="423477"/>
    <lineage>
        <taxon>Bacteria</taxon>
        <taxon>Bacillati</taxon>
        <taxon>Bacillota</taxon>
        <taxon>Negativicutes</taxon>
        <taxon>Veillonellales</taxon>
        <taxon>Veillonellaceae</taxon>
        <taxon>Veillonella</taxon>
    </lineage>
</organism>
<dbReference type="SUPFAM" id="SSF75620">
    <property type="entry name" value="Release factor"/>
    <property type="match status" value="1"/>
</dbReference>
<dbReference type="InterPro" id="IPR045853">
    <property type="entry name" value="Pep_chain_release_fac_I_sf"/>
</dbReference>
<dbReference type="GO" id="GO:0005829">
    <property type="term" value="C:cytosol"/>
    <property type="evidence" value="ECO:0007669"/>
    <property type="project" value="UniProtKB-ARBA"/>
</dbReference>
<gene>
    <name evidence="8 11" type="primary">prfA</name>
    <name evidence="11" type="ORF">OKW85_03960</name>
</gene>
<dbReference type="Proteomes" id="UP001164244">
    <property type="component" value="Chromosome"/>
</dbReference>
<dbReference type="SMART" id="SM00937">
    <property type="entry name" value="PCRF"/>
    <property type="match status" value="1"/>
</dbReference>
<evidence type="ECO:0000256" key="4">
    <source>
        <dbReference type="ARBA" id="ARBA00022481"/>
    </source>
</evidence>
<dbReference type="FunFam" id="3.30.70.1660:FF:000002">
    <property type="entry name" value="Peptide chain release factor 1"/>
    <property type="match status" value="1"/>
</dbReference>
<keyword evidence="6 8" id="KW-0648">Protein biosynthesis</keyword>
<dbReference type="InterPro" id="IPR004373">
    <property type="entry name" value="RF-1"/>
</dbReference>
<accession>A0AA46X9F2</accession>
<name>A0AA46X9F2_9FIRM</name>
<evidence type="ECO:0000256" key="8">
    <source>
        <dbReference type="HAMAP-Rule" id="MF_00093"/>
    </source>
</evidence>
<feature type="compositionally biased region" description="Basic and acidic residues" evidence="9">
    <location>
        <begin position="292"/>
        <end position="308"/>
    </location>
</feature>
<reference evidence="11" key="1">
    <citation type="submission" date="2022-11" db="EMBL/GenBank/DDBJ databases">
        <title>Complete genome sequence of Veillonella rogosae KCOM 3468 isolated from human Subgingival dental plaque of Chronic peridontitis Lesion.</title>
        <authorList>
            <person name="Park S.-N."/>
            <person name="Lim Y.K."/>
            <person name="Kook J.-K."/>
        </authorList>
    </citation>
    <scope>NUCLEOTIDE SEQUENCE</scope>
    <source>
        <strain evidence="11">KCOM 3468</strain>
    </source>
</reference>
<keyword evidence="5 8" id="KW-0963">Cytoplasm</keyword>
<dbReference type="EMBL" id="CP110418">
    <property type="protein sequence ID" value="UZG51760.1"/>
    <property type="molecule type" value="Genomic_DNA"/>
</dbReference>
<dbReference type="GO" id="GO:0016149">
    <property type="term" value="F:translation release factor activity, codon specific"/>
    <property type="evidence" value="ECO:0007669"/>
    <property type="project" value="UniProtKB-UniRule"/>
</dbReference>
<dbReference type="InterPro" id="IPR050057">
    <property type="entry name" value="Prokaryotic/Mito_RF"/>
</dbReference>
<dbReference type="FunFam" id="3.30.160.20:FF:000004">
    <property type="entry name" value="Peptide chain release factor 1"/>
    <property type="match status" value="1"/>
</dbReference>
<dbReference type="InterPro" id="IPR000352">
    <property type="entry name" value="Pep_chain_release_fac_I"/>
</dbReference>
<feature type="modified residue" description="N5-methylglutamine" evidence="8">
    <location>
        <position position="235"/>
    </location>
</feature>
<evidence type="ECO:0000256" key="1">
    <source>
        <dbReference type="ARBA" id="ARBA00002986"/>
    </source>
</evidence>
<dbReference type="KEGG" id="vrg:OKW85_03960"/>
<evidence type="ECO:0000256" key="3">
    <source>
        <dbReference type="ARBA" id="ARBA00010835"/>
    </source>
</evidence>
<dbReference type="Gene3D" id="3.30.160.20">
    <property type="match status" value="1"/>
</dbReference>
<dbReference type="AlphaFoldDB" id="A0AA46X9F2"/>
<protein>
    <recommendedName>
        <fullName evidence="7 8">Peptide chain release factor 1</fullName>
        <shortName evidence="8">RF-1</shortName>
    </recommendedName>
</protein>
<dbReference type="Pfam" id="PF00472">
    <property type="entry name" value="RF-1"/>
    <property type="match status" value="1"/>
</dbReference>
<dbReference type="RefSeq" id="WP_265138892.1">
    <property type="nucleotide sequence ID" value="NZ_CP110418.1"/>
</dbReference>
<dbReference type="Gene3D" id="6.10.140.1950">
    <property type="match status" value="1"/>
</dbReference>
<evidence type="ECO:0000256" key="2">
    <source>
        <dbReference type="ARBA" id="ARBA00004496"/>
    </source>
</evidence>
<evidence type="ECO:0000259" key="10">
    <source>
        <dbReference type="PROSITE" id="PS00745"/>
    </source>
</evidence>
<proteinExistence type="inferred from homology"/>
<evidence type="ECO:0000256" key="6">
    <source>
        <dbReference type="ARBA" id="ARBA00022917"/>
    </source>
</evidence>
<dbReference type="NCBIfam" id="NF001859">
    <property type="entry name" value="PRK00591.1"/>
    <property type="match status" value="1"/>
</dbReference>
<dbReference type="Pfam" id="PF03462">
    <property type="entry name" value="PCRF"/>
    <property type="match status" value="1"/>
</dbReference>
<evidence type="ECO:0000313" key="11">
    <source>
        <dbReference type="EMBL" id="UZG51760.1"/>
    </source>
</evidence>
<dbReference type="PROSITE" id="PS00745">
    <property type="entry name" value="RF_PROK_I"/>
    <property type="match status" value="1"/>
</dbReference>
<dbReference type="PANTHER" id="PTHR43804:SF7">
    <property type="entry name" value="LD18447P"/>
    <property type="match status" value="1"/>
</dbReference>
<comment type="subcellular location">
    <subcellularLocation>
        <location evidence="2 8">Cytoplasm</location>
    </subcellularLocation>
</comment>
<keyword evidence="4 8" id="KW-0488">Methylation</keyword>
<sequence length="360" mass="40794">MLVDKLQVIEDKFMDLEQRISDPEIIARQDEWRKLTRQHSQLSETVETFRTYKKVLAGLDEAMEVIEDKSLDEEFREMAQEELKELKPQKEELEEKLQILLLPKDPNDDKNIIIEIRGGAGGDEAALFAGDLFRMYTKYAESQGWRCEIIDANEPELGGFKEVVFSVEGENVYSKMKFESGVHRVQRVPATETQGRVHTSTVTVAVLPEMEDVDIEVNEKDLKIDTYRASGAGGQHINKTESAVRITHLPTGIVVACQDQRSQLKNRDKAMRVLRAKLQDQAEQEAQASMAADRKSQVGTGDRSERIRTYNYPQGRVTDHRINLTLYKLDAVLNGDLDEVIQALNAADQAAKMQEANTNA</sequence>
<evidence type="ECO:0000313" key="12">
    <source>
        <dbReference type="Proteomes" id="UP001164244"/>
    </source>
</evidence>
<comment type="PTM">
    <text evidence="8">Methylated by PrmC. Methylation increases the termination efficiency of RF1.</text>
</comment>
<comment type="function">
    <text evidence="1 8">Peptide chain release factor 1 directs the termination of translation in response to the peptide chain termination codons UAG and UAA.</text>
</comment>
<evidence type="ECO:0000256" key="9">
    <source>
        <dbReference type="SAM" id="MobiDB-lite"/>
    </source>
</evidence>
<dbReference type="PANTHER" id="PTHR43804">
    <property type="entry name" value="LD18447P"/>
    <property type="match status" value="1"/>
</dbReference>
<dbReference type="FunFam" id="3.30.70.1660:FF:000004">
    <property type="entry name" value="Peptide chain release factor 1"/>
    <property type="match status" value="1"/>
</dbReference>
<evidence type="ECO:0000256" key="7">
    <source>
        <dbReference type="ARBA" id="ARBA00050039"/>
    </source>
</evidence>
<dbReference type="HAMAP" id="MF_00093">
    <property type="entry name" value="Rel_fac_1"/>
    <property type="match status" value="1"/>
</dbReference>
<feature type="region of interest" description="Disordered" evidence="9">
    <location>
        <begin position="284"/>
        <end position="312"/>
    </location>
</feature>
<evidence type="ECO:0000256" key="5">
    <source>
        <dbReference type="ARBA" id="ARBA00022490"/>
    </source>
</evidence>
<dbReference type="Gene3D" id="3.30.70.1660">
    <property type="match status" value="1"/>
</dbReference>
<dbReference type="InterPro" id="IPR005139">
    <property type="entry name" value="PCRF"/>
</dbReference>